<dbReference type="EMBL" id="CAJVPJ010000518">
    <property type="protein sequence ID" value="CAG8533137.1"/>
    <property type="molecule type" value="Genomic_DNA"/>
</dbReference>
<evidence type="ECO:0000313" key="1">
    <source>
        <dbReference type="EMBL" id="CAG8533137.1"/>
    </source>
</evidence>
<protein>
    <submittedName>
        <fullName evidence="1">3176_t:CDS:1</fullName>
    </submittedName>
</protein>
<comment type="caution">
    <text evidence="1">The sequence shown here is derived from an EMBL/GenBank/DDBJ whole genome shotgun (WGS) entry which is preliminary data.</text>
</comment>
<gene>
    <name evidence="1" type="ORF">POCULU_LOCUS4158</name>
</gene>
<dbReference type="AlphaFoldDB" id="A0A9N9FH36"/>
<sequence>MSNQPSAARVVIHLLSKFGPQTTQQLHKHVIQFPTLGSTTYLKRKVLVHMSGQGLITKRKASKEELSEKGYPPATLMWFWYLNQKKIDGEKYKNMPGEDEVDEAVKQVDKDLTKLMKTKLEAKEMDYRIRDEKRSNGKFSKRFFEDKRQLRSDID</sequence>
<dbReference type="OrthoDB" id="2208992at2759"/>
<name>A0A9N9FH36_9GLOM</name>
<dbReference type="Proteomes" id="UP000789572">
    <property type="component" value="Unassembled WGS sequence"/>
</dbReference>
<evidence type="ECO:0000313" key="2">
    <source>
        <dbReference type="Proteomes" id="UP000789572"/>
    </source>
</evidence>
<proteinExistence type="predicted"/>
<accession>A0A9N9FH36</accession>
<organism evidence="1 2">
    <name type="scientific">Paraglomus occultum</name>
    <dbReference type="NCBI Taxonomy" id="144539"/>
    <lineage>
        <taxon>Eukaryota</taxon>
        <taxon>Fungi</taxon>
        <taxon>Fungi incertae sedis</taxon>
        <taxon>Mucoromycota</taxon>
        <taxon>Glomeromycotina</taxon>
        <taxon>Glomeromycetes</taxon>
        <taxon>Paraglomerales</taxon>
        <taxon>Paraglomeraceae</taxon>
        <taxon>Paraglomus</taxon>
    </lineage>
</organism>
<reference evidence="1" key="1">
    <citation type="submission" date="2021-06" db="EMBL/GenBank/DDBJ databases">
        <authorList>
            <person name="Kallberg Y."/>
            <person name="Tangrot J."/>
            <person name="Rosling A."/>
        </authorList>
    </citation>
    <scope>NUCLEOTIDE SEQUENCE</scope>
    <source>
        <strain evidence="1">IA702</strain>
    </source>
</reference>
<keyword evidence="2" id="KW-1185">Reference proteome</keyword>